<evidence type="ECO:0000256" key="2">
    <source>
        <dbReference type="ARBA" id="ARBA00009347"/>
    </source>
</evidence>
<dbReference type="InterPro" id="IPR052166">
    <property type="entry name" value="Diverse_Acyl-CoA_DH"/>
</dbReference>
<dbReference type="Gene3D" id="2.40.110.10">
    <property type="entry name" value="Butyryl-CoA Dehydrogenase, subunit A, domain 2"/>
    <property type="match status" value="1"/>
</dbReference>
<gene>
    <name evidence="9" type="ORF">FVF58_22850</name>
</gene>
<keyword evidence="10" id="KW-1185">Reference proteome</keyword>
<reference evidence="9 10" key="1">
    <citation type="submission" date="2019-08" db="EMBL/GenBank/DDBJ databases">
        <title>Paraburkholderia sp. DCY113.</title>
        <authorList>
            <person name="Kang J."/>
        </authorList>
    </citation>
    <scope>NUCLEOTIDE SEQUENCE [LARGE SCALE GENOMIC DNA]</scope>
    <source>
        <strain evidence="9 10">DCY113</strain>
    </source>
</reference>
<dbReference type="PANTHER" id="PTHR42803">
    <property type="entry name" value="ACYL-COA DEHYDROGENASE"/>
    <property type="match status" value="1"/>
</dbReference>
<comment type="similarity">
    <text evidence="2">Belongs to the acyl-CoA dehydrogenase family.</text>
</comment>
<dbReference type="InterPro" id="IPR037069">
    <property type="entry name" value="AcylCoA_DH/ox_N_sf"/>
</dbReference>
<evidence type="ECO:0000256" key="3">
    <source>
        <dbReference type="ARBA" id="ARBA00022630"/>
    </source>
</evidence>
<evidence type="ECO:0000259" key="5">
    <source>
        <dbReference type="Pfam" id="PF00441"/>
    </source>
</evidence>
<dbReference type="SUPFAM" id="SSF56645">
    <property type="entry name" value="Acyl-CoA dehydrogenase NM domain-like"/>
    <property type="match status" value="1"/>
</dbReference>
<dbReference type="Pfam" id="PF00441">
    <property type="entry name" value="Acyl-CoA_dh_1"/>
    <property type="match status" value="1"/>
</dbReference>
<dbReference type="AlphaFoldDB" id="A0A5B0GZG1"/>
<dbReference type="InterPro" id="IPR036250">
    <property type="entry name" value="AcylCo_DH-like_C"/>
</dbReference>
<dbReference type="InterPro" id="IPR006091">
    <property type="entry name" value="Acyl-CoA_Oxase/DH_mid-dom"/>
</dbReference>
<organism evidence="9 10">
    <name type="scientific">Paraburkholderia panacisoli</name>
    <dbReference type="NCBI Taxonomy" id="2603818"/>
    <lineage>
        <taxon>Bacteria</taxon>
        <taxon>Pseudomonadati</taxon>
        <taxon>Pseudomonadota</taxon>
        <taxon>Betaproteobacteria</taxon>
        <taxon>Burkholderiales</taxon>
        <taxon>Burkholderiaceae</taxon>
        <taxon>Paraburkholderia</taxon>
    </lineage>
</organism>
<dbReference type="Pfam" id="PF02770">
    <property type="entry name" value="Acyl-CoA_dh_M"/>
    <property type="match status" value="1"/>
</dbReference>
<keyword evidence="3" id="KW-0285">Flavoprotein</keyword>
<evidence type="ECO:0000259" key="7">
    <source>
        <dbReference type="Pfam" id="PF02771"/>
    </source>
</evidence>
<feature type="domain" description="Acyl-CoA dehydrogenase/oxidase N-terminal" evidence="7">
    <location>
        <begin position="41"/>
        <end position="157"/>
    </location>
</feature>
<feature type="domain" description="Acyl-CoA dehydrogenase/oxidase C-terminal" evidence="5">
    <location>
        <begin position="286"/>
        <end position="451"/>
    </location>
</feature>
<evidence type="ECO:0000313" key="10">
    <source>
        <dbReference type="Proteomes" id="UP000325273"/>
    </source>
</evidence>
<keyword evidence="4" id="KW-0274">FAD</keyword>
<dbReference type="InterPro" id="IPR009100">
    <property type="entry name" value="AcylCoA_DH/oxidase_NM_dom_sf"/>
</dbReference>
<dbReference type="InterPro" id="IPR025878">
    <property type="entry name" value="Acyl-CoA_dh-like_C_dom"/>
</dbReference>
<dbReference type="Pfam" id="PF12806">
    <property type="entry name" value="Acyl-CoA_dh_C"/>
    <property type="match status" value="1"/>
</dbReference>
<evidence type="ECO:0000256" key="1">
    <source>
        <dbReference type="ARBA" id="ARBA00001974"/>
    </source>
</evidence>
<dbReference type="Gene3D" id="1.10.540.10">
    <property type="entry name" value="Acyl-CoA dehydrogenase/oxidase, N-terminal domain"/>
    <property type="match status" value="1"/>
</dbReference>
<comment type="cofactor">
    <cofactor evidence="1">
        <name>FAD</name>
        <dbReference type="ChEBI" id="CHEBI:57692"/>
    </cofactor>
</comment>
<evidence type="ECO:0000259" key="8">
    <source>
        <dbReference type="Pfam" id="PF12806"/>
    </source>
</evidence>
<protein>
    <submittedName>
        <fullName evidence="9">Acyl-CoA dehydrogenase</fullName>
    </submittedName>
</protein>
<dbReference type="Proteomes" id="UP000325273">
    <property type="component" value="Unassembled WGS sequence"/>
</dbReference>
<feature type="domain" description="Acyl-CoA oxidase/dehydrogenase middle" evidence="6">
    <location>
        <begin position="163"/>
        <end position="270"/>
    </location>
</feature>
<dbReference type="RefSeq" id="WP_149672117.1">
    <property type="nucleotide sequence ID" value="NZ_VTUZ01000015.1"/>
</dbReference>
<dbReference type="Gene3D" id="1.20.140.10">
    <property type="entry name" value="Butyryl-CoA Dehydrogenase, subunit A, domain 3"/>
    <property type="match status" value="1"/>
</dbReference>
<evidence type="ECO:0000256" key="4">
    <source>
        <dbReference type="ARBA" id="ARBA00022827"/>
    </source>
</evidence>
<dbReference type="GO" id="GO:0016627">
    <property type="term" value="F:oxidoreductase activity, acting on the CH-CH group of donors"/>
    <property type="evidence" value="ECO:0007669"/>
    <property type="project" value="InterPro"/>
</dbReference>
<dbReference type="InterPro" id="IPR013786">
    <property type="entry name" value="AcylCoA_DH/ox_N"/>
</dbReference>
<sequence length="601" mass="66393">MQDALIINTRDLDFQLFEVLEAETLTRRARHADHSRETFSAALETAHAVAVEKFAPHNRLLDEHEPQFDGQRVSMPDEVKEALDALRGTGFLAAGKDYEWGGMQLPSLISFACLSLFKSANIATSSYAMLTTANANVIERFGSATQKRKYLQALFEGRAFGTMALTEPQAGSSLSDLVTTATPNEDGTYSIRGNKIFISGGDHELSENIVHLVLARIPGGPPGVKGISLFTVPKFHVNDDGSLGARNDVALAGLIHKMGWRGTTSTMLSFGEHGECVGELVGEPHHGLAYMFHMMNEARIGVGLGAVMLGYRGYLASLDYARERPQGRRPDNKNPLDPQLPLIEHADVRRMLLAQKAYVEGAYALCLYAARLVDEQHTGESDAARADAALLLDLLTPVVKSWPSQWCLEANSLAIQIHGGYGYTREYPVEQFYRDNRLNMIHEGTHGIQAIDLLGRKVVMKQGAALALLTREFQHTIDAARSHAPLHAHAQALDHAWRDLSLTVEALLPTLAHETERALANANAFLEAFGHIVIAWTWLKQAIVASTALPGARDETDADFYRGKLYACQWFFRWELPRVALMLATLRSLDDTTLEMAPQWF</sequence>
<dbReference type="EMBL" id="VTUZ01000015">
    <property type="protein sequence ID" value="KAA1008190.1"/>
    <property type="molecule type" value="Genomic_DNA"/>
</dbReference>
<dbReference type="InterPro" id="IPR009075">
    <property type="entry name" value="AcylCo_DH/oxidase_C"/>
</dbReference>
<proteinExistence type="inferred from homology"/>
<dbReference type="PANTHER" id="PTHR42803:SF3">
    <property type="entry name" value="ACYL-COA DEHYDROGENASE-RELATED"/>
    <property type="match status" value="1"/>
</dbReference>
<evidence type="ECO:0000259" key="6">
    <source>
        <dbReference type="Pfam" id="PF02770"/>
    </source>
</evidence>
<evidence type="ECO:0000313" key="9">
    <source>
        <dbReference type="EMBL" id="KAA1008190.1"/>
    </source>
</evidence>
<dbReference type="InterPro" id="IPR046373">
    <property type="entry name" value="Acyl-CoA_Oxase/DH_mid-dom_sf"/>
</dbReference>
<dbReference type="GO" id="GO:0050660">
    <property type="term" value="F:flavin adenine dinucleotide binding"/>
    <property type="evidence" value="ECO:0007669"/>
    <property type="project" value="InterPro"/>
</dbReference>
<feature type="domain" description="Acetyl-CoA dehydrogenase-like C-terminal" evidence="8">
    <location>
        <begin position="471"/>
        <end position="596"/>
    </location>
</feature>
<dbReference type="Pfam" id="PF02771">
    <property type="entry name" value="Acyl-CoA_dh_N"/>
    <property type="match status" value="1"/>
</dbReference>
<comment type="caution">
    <text evidence="9">The sequence shown here is derived from an EMBL/GenBank/DDBJ whole genome shotgun (WGS) entry which is preliminary data.</text>
</comment>
<accession>A0A5B0GZG1</accession>
<dbReference type="SUPFAM" id="SSF47203">
    <property type="entry name" value="Acyl-CoA dehydrogenase C-terminal domain-like"/>
    <property type="match status" value="1"/>
</dbReference>
<name>A0A5B0GZG1_9BURK</name>